<evidence type="ECO:0000256" key="5">
    <source>
        <dbReference type="ARBA" id="ARBA00022763"/>
    </source>
</evidence>
<dbReference type="GO" id="GO:0005634">
    <property type="term" value="C:nucleus"/>
    <property type="evidence" value="ECO:0007669"/>
    <property type="project" value="UniProtKB-SubCell"/>
</dbReference>
<evidence type="ECO:0000256" key="2">
    <source>
        <dbReference type="ARBA" id="ARBA00004300"/>
    </source>
</evidence>
<dbReference type="InterPro" id="IPR002110">
    <property type="entry name" value="Ankyrin_rpt"/>
</dbReference>
<feature type="repeat" description="ANK" evidence="9">
    <location>
        <begin position="614"/>
        <end position="646"/>
    </location>
</feature>
<evidence type="ECO:0000256" key="7">
    <source>
        <dbReference type="ARBA" id="ARBA00023212"/>
    </source>
</evidence>
<dbReference type="GO" id="GO:1990166">
    <property type="term" value="P:protein localization to site of double-strand break"/>
    <property type="evidence" value="ECO:0007669"/>
    <property type="project" value="TreeGrafter"/>
</dbReference>
<name>A0A8J6KDU4_ELECQ</name>
<evidence type="ECO:0000256" key="4">
    <source>
        <dbReference type="ARBA" id="ARBA00022737"/>
    </source>
</evidence>
<dbReference type="Gene3D" id="1.25.40.20">
    <property type="entry name" value="Ankyrin repeat-containing domain"/>
    <property type="match status" value="1"/>
</dbReference>
<organism evidence="12 13">
    <name type="scientific">Eleutherodactylus coqui</name>
    <name type="common">Puerto Rican coqui</name>
    <dbReference type="NCBI Taxonomy" id="57060"/>
    <lineage>
        <taxon>Eukaryota</taxon>
        <taxon>Metazoa</taxon>
        <taxon>Chordata</taxon>
        <taxon>Craniata</taxon>
        <taxon>Vertebrata</taxon>
        <taxon>Euteleostomi</taxon>
        <taxon>Amphibia</taxon>
        <taxon>Batrachia</taxon>
        <taxon>Anura</taxon>
        <taxon>Neobatrachia</taxon>
        <taxon>Hyloidea</taxon>
        <taxon>Eleutherodactylidae</taxon>
        <taxon>Eleutherodactylinae</taxon>
        <taxon>Eleutherodactylus</taxon>
        <taxon>Eleutherodactylus</taxon>
    </lineage>
</organism>
<dbReference type="EMBL" id="WNTK01000003">
    <property type="protein sequence ID" value="KAG9488000.1"/>
    <property type="molecule type" value="Genomic_DNA"/>
</dbReference>
<comment type="subcellular location">
    <subcellularLocation>
        <location evidence="2">Cytoplasm</location>
        <location evidence="2">Cytoskeleton</location>
        <location evidence="2">Microtubule organizing center</location>
        <location evidence="2">Centrosome</location>
    </subcellularLocation>
    <subcellularLocation>
        <location evidence="1">Nucleus</location>
    </subcellularLocation>
</comment>
<evidence type="ECO:0000256" key="10">
    <source>
        <dbReference type="SAM" id="MobiDB-lite"/>
    </source>
</evidence>
<dbReference type="InterPro" id="IPR036770">
    <property type="entry name" value="Ankyrin_rpt-contain_sf"/>
</dbReference>
<dbReference type="InterPro" id="IPR042479">
    <property type="entry name" value="Slf1"/>
</dbReference>
<dbReference type="SUPFAM" id="SSF48403">
    <property type="entry name" value="Ankyrin repeat"/>
    <property type="match status" value="1"/>
</dbReference>
<dbReference type="SMART" id="SM00248">
    <property type="entry name" value="ANK"/>
    <property type="match status" value="3"/>
</dbReference>
<evidence type="ECO:0000256" key="8">
    <source>
        <dbReference type="ARBA" id="ARBA00023242"/>
    </source>
</evidence>
<dbReference type="AlphaFoldDB" id="A0A8J6KDU4"/>
<keyword evidence="13" id="KW-1185">Reference proteome</keyword>
<keyword evidence="4" id="KW-0677">Repeat</keyword>
<dbReference type="GO" id="GO:0005813">
    <property type="term" value="C:centrosome"/>
    <property type="evidence" value="ECO:0007669"/>
    <property type="project" value="UniProtKB-SubCell"/>
</dbReference>
<dbReference type="Proteomes" id="UP000770717">
    <property type="component" value="Unassembled WGS sequence"/>
</dbReference>
<dbReference type="PROSITE" id="PS50297">
    <property type="entry name" value="ANK_REP_REGION"/>
    <property type="match status" value="2"/>
</dbReference>
<gene>
    <name evidence="12" type="ORF">GDO78_007679</name>
</gene>
<dbReference type="InterPro" id="IPR036420">
    <property type="entry name" value="BRCT_dom_sf"/>
</dbReference>
<dbReference type="Pfam" id="PF12796">
    <property type="entry name" value="Ank_2"/>
    <property type="match status" value="1"/>
</dbReference>
<dbReference type="OrthoDB" id="273147at2759"/>
<dbReference type="Pfam" id="PF23294">
    <property type="entry name" value="BRCT_TopB1_SLF1"/>
    <property type="match status" value="1"/>
</dbReference>
<evidence type="ECO:0000256" key="9">
    <source>
        <dbReference type="PROSITE-ProRule" id="PRU00023"/>
    </source>
</evidence>
<keyword evidence="7" id="KW-0206">Cytoskeleton</keyword>
<feature type="region of interest" description="Disordered" evidence="10">
    <location>
        <begin position="562"/>
        <end position="582"/>
    </location>
</feature>
<dbReference type="Gene3D" id="3.40.50.10190">
    <property type="entry name" value="BRCT domain"/>
    <property type="match status" value="2"/>
</dbReference>
<evidence type="ECO:0000256" key="1">
    <source>
        <dbReference type="ARBA" id="ARBA00004123"/>
    </source>
</evidence>
<proteinExistence type="predicted"/>
<evidence type="ECO:0000313" key="13">
    <source>
        <dbReference type="Proteomes" id="UP000770717"/>
    </source>
</evidence>
<feature type="non-terminal residue" evidence="12">
    <location>
        <position position="828"/>
    </location>
</feature>
<keyword evidence="8" id="KW-0539">Nucleus</keyword>
<dbReference type="GO" id="GO:0035861">
    <property type="term" value="C:site of double-strand break"/>
    <property type="evidence" value="ECO:0007669"/>
    <property type="project" value="TreeGrafter"/>
</dbReference>
<dbReference type="GO" id="GO:0006281">
    <property type="term" value="P:DNA repair"/>
    <property type="evidence" value="ECO:0007669"/>
    <property type="project" value="UniProtKB-KW"/>
</dbReference>
<feature type="compositionally biased region" description="Polar residues" evidence="10">
    <location>
        <begin position="562"/>
        <end position="576"/>
    </location>
</feature>
<keyword evidence="5" id="KW-0227">DNA damage</keyword>
<dbReference type="PROSITE" id="PS50088">
    <property type="entry name" value="ANK_REPEAT"/>
    <property type="match status" value="2"/>
</dbReference>
<keyword evidence="3" id="KW-0963">Cytoplasm</keyword>
<dbReference type="GO" id="GO:2000781">
    <property type="term" value="P:positive regulation of double-strand break repair"/>
    <property type="evidence" value="ECO:0007669"/>
    <property type="project" value="InterPro"/>
</dbReference>
<sequence>KWVLTKEYVINSAESGRWLDETTFEWGYKMEKDAHYSPQMQSAPKRWREHLTHTSALGAFSRWKVTLLIEKADKEREVFLRVLTAGHAVVYNAPSADEEITHVFTNERRFLQDRTDRVYSAPYYSVLYVGRYLLEDPISDTPVDMTEEQIAELKSSIWKRFCVAQACHHRYTEKCNGHSEKRKLKVQLGRTSLNRIEDLIEGQFFTEAFGEIGRVIPLVFPQPFFELLLKHFIKGNVDVNNFGQLLDIFSNLVHYCPPWESNRMVQYYLTTFQCPVCKKGTWLFIETLLRCFLEDRLCLCHDTSDMEIDTHKRRKIVATLLKFLSNVMQEEVKALSKKLCEQGDLSRKTLFPSFIAGIFWPETRTMAFLTKSTSVLTDLSIMCHKKMHGVNNPFSQEVTAHVDGILAAVVEYWILLGFYLKKNLLHQVANDYVFYICVSCEELTMEEKVQFVSSIASPWLQMLVAEVIFKKLYSESSKQMSNEPLSLQKLISTYIPALWKAVACGNEELQKLGRKRKIGQRPCLESQRALLMLNGENQNQGDVLLDLPTIAKLRRKTAVASSYSKESQVSRPSLSGQDRKGETAMHKTCRCNNVKKLRLQLSVPGFDINAKDNAGWTPLHEACNHGSTECVREILQRCPEVDLLSHVDGVTPLHDALQNGHIEIGKILLQHGEAIILQQQDSNGKFPLDYISSPQLKKELFAVVQVEETIEGFHKNAVQVSDNHKLEFSAFLLSRMLVNFISVYGLPSDTVTAKALYPNSAFMFSHVKCTHASFSTSIVESYLEALATMQNLSDFLQSIPESLLENPGFNMQVLLSVLHKLAASSAVH</sequence>
<dbReference type="PANTHER" id="PTHR46677:SF1">
    <property type="entry name" value="SMC5-SMC6 COMPLEX LOCALIZATION FACTOR PROTEIN 1"/>
    <property type="match status" value="1"/>
</dbReference>
<dbReference type="InterPro" id="IPR057595">
    <property type="entry name" value="TopB1_SLF1_BRCT"/>
</dbReference>
<dbReference type="PANTHER" id="PTHR46677">
    <property type="entry name" value="SMC5-SMC6 COMPLEX LOCALIZATION FACTOR PROTEIN 1"/>
    <property type="match status" value="1"/>
</dbReference>
<keyword evidence="6" id="KW-0234">DNA repair</keyword>
<feature type="domain" description="TopBP1/SLF1 BRCT" evidence="11">
    <location>
        <begin position="58"/>
        <end position="141"/>
    </location>
</feature>
<accession>A0A8J6KDU4</accession>
<evidence type="ECO:0000256" key="6">
    <source>
        <dbReference type="ARBA" id="ARBA00023204"/>
    </source>
</evidence>
<keyword evidence="9" id="KW-0040">ANK repeat</keyword>
<evidence type="ECO:0000256" key="3">
    <source>
        <dbReference type="ARBA" id="ARBA00022490"/>
    </source>
</evidence>
<protein>
    <recommendedName>
        <fullName evidence="11">TopBP1/SLF1 BRCT domain-containing protein</fullName>
    </recommendedName>
</protein>
<feature type="repeat" description="ANK" evidence="9">
    <location>
        <begin position="648"/>
        <end position="680"/>
    </location>
</feature>
<evidence type="ECO:0000259" key="11">
    <source>
        <dbReference type="Pfam" id="PF23294"/>
    </source>
</evidence>
<evidence type="ECO:0000313" key="12">
    <source>
        <dbReference type="EMBL" id="KAG9488000.1"/>
    </source>
</evidence>
<reference evidence="12" key="1">
    <citation type="thesis" date="2020" institute="ProQuest LLC" country="789 East Eisenhower Parkway, Ann Arbor, MI, USA">
        <title>Comparative Genomics and Chromosome Evolution.</title>
        <authorList>
            <person name="Mudd A.B."/>
        </authorList>
    </citation>
    <scope>NUCLEOTIDE SEQUENCE</scope>
    <source>
        <strain evidence="12">HN-11 Male</strain>
        <tissue evidence="12">Kidney and liver</tissue>
    </source>
</reference>
<comment type="caution">
    <text evidence="12">The sequence shown here is derived from an EMBL/GenBank/DDBJ whole genome shotgun (WGS) entry which is preliminary data.</text>
</comment>